<dbReference type="GO" id="GO:0008239">
    <property type="term" value="F:dipeptidyl-peptidase activity"/>
    <property type="evidence" value="ECO:0007669"/>
    <property type="project" value="TreeGrafter"/>
</dbReference>
<proteinExistence type="inferred from homology"/>
<dbReference type="Gene3D" id="3.40.50.1820">
    <property type="entry name" value="alpha/beta hydrolase"/>
    <property type="match status" value="1"/>
</dbReference>
<reference evidence="8" key="1">
    <citation type="submission" date="2025-08" db="UniProtKB">
        <authorList>
            <consortium name="RefSeq"/>
        </authorList>
    </citation>
    <scope>IDENTIFICATION</scope>
</reference>
<dbReference type="OrthoDB" id="1735038at2759"/>
<keyword evidence="3 6" id="KW-0732">Signal</keyword>
<dbReference type="GeneID" id="115882709"/>
<dbReference type="SUPFAM" id="SSF53474">
    <property type="entry name" value="alpha/beta-Hydrolases"/>
    <property type="match status" value="1"/>
</dbReference>
<dbReference type="GO" id="GO:0006508">
    <property type="term" value="P:proteolysis"/>
    <property type="evidence" value="ECO:0007669"/>
    <property type="project" value="UniProtKB-KW"/>
</dbReference>
<dbReference type="Proteomes" id="UP000504635">
    <property type="component" value="Unplaced"/>
</dbReference>
<dbReference type="Pfam" id="PF05577">
    <property type="entry name" value="Peptidase_S28"/>
    <property type="match status" value="1"/>
</dbReference>
<dbReference type="InParanoid" id="A0A6J2Y0H1"/>
<evidence type="ECO:0000256" key="6">
    <source>
        <dbReference type="SAM" id="SignalP"/>
    </source>
</evidence>
<evidence type="ECO:0000313" key="7">
    <source>
        <dbReference type="Proteomes" id="UP000504635"/>
    </source>
</evidence>
<evidence type="ECO:0000256" key="2">
    <source>
        <dbReference type="ARBA" id="ARBA00022670"/>
    </source>
</evidence>
<evidence type="ECO:0000256" key="3">
    <source>
        <dbReference type="ARBA" id="ARBA00022729"/>
    </source>
</evidence>
<dbReference type="KEGG" id="soy:115882709"/>
<dbReference type="AlphaFoldDB" id="A0A6J2Y0H1"/>
<evidence type="ECO:0000256" key="1">
    <source>
        <dbReference type="ARBA" id="ARBA00011079"/>
    </source>
</evidence>
<name>A0A6J2Y0H1_SITOR</name>
<evidence type="ECO:0000256" key="5">
    <source>
        <dbReference type="ARBA" id="ARBA00023180"/>
    </source>
</evidence>
<keyword evidence="4" id="KW-0378">Hydrolase</keyword>
<dbReference type="InterPro" id="IPR029058">
    <property type="entry name" value="AB_hydrolase_fold"/>
</dbReference>
<organism evidence="7 8">
    <name type="scientific">Sitophilus oryzae</name>
    <name type="common">Rice weevil</name>
    <name type="synonym">Curculio oryzae</name>
    <dbReference type="NCBI Taxonomy" id="7048"/>
    <lineage>
        <taxon>Eukaryota</taxon>
        <taxon>Metazoa</taxon>
        <taxon>Ecdysozoa</taxon>
        <taxon>Arthropoda</taxon>
        <taxon>Hexapoda</taxon>
        <taxon>Insecta</taxon>
        <taxon>Pterygota</taxon>
        <taxon>Neoptera</taxon>
        <taxon>Endopterygota</taxon>
        <taxon>Coleoptera</taxon>
        <taxon>Polyphaga</taxon>
        <taxon>Cucujiformia</taxon>
        <taxon>Curculionidae</taxon>
        <taxon>Dryophthorinae</taxon>
        <taxon>Sitophilus</taxon>
    </lineage>
</organism>
<protein>
    <submittedName>
        <fullName evidence="8">Serine protease K12H4.7</fullName>
    </submittedName>
</protein>
<dbReference type="GO" id="GO:0070008">
    <property type="term" value="F:serine-type exopeptidase activity"/>
    <property type="evidence" value="ECO:0007669"/>
    <property type="project" value="InterPro"/>
</dbReference>
<dbReference type="Gene3D" id="1.20.120.980">
    <property type="entry name" value="Serine carboxypeptidase S28, SKS domain"/>
    <property type="match status" value="1"/>
</dbReference>
<evidence type="ECO:0000256" key="4">
    <source>
        <dbReference type="ARBA" id="ARBA00022801"/>
    </source>
</evidence>
<feature type="signal peptide" evidence="6">
    <location>
        <begin position="1"/>
        <end position="27"/>
    </location>
</feature>
<accession>A0A6J2Y0H1</accession>
<keyword evidence="2 8" id="KW-0645">Protease</keyword>
<dbReference type="PANTHER" id="PTHR11010:SF5">
    <property type="entry name" value="RE36938P-RELATED"/>
    <property type="match status" value="1"/>
</dbReference>
<keyword evidence="5" id="KW-0325">Glycoprotein</keyword>
<comment type="similarity">
    <text evidence="1">Belongs to the peptidase S28 family.</text>
</comment>
<dbReference type="InterPro" id="IPR008758">
    <property type="entry name" value="Peptidase_S28"/>
</dbReference>
<sequence>MCRGKPFVVTSFLFFTIFFDSFPESEGFLGVRKQNLNLLTDLVPLEQGNVSTLFYEQKLDHFTTGEARTWKQRYHVSEDYVSETRNRAYLYLGGESSLRSTCASSGAWIEHIKEYGGLVVCLEHRYYGESQPLENLSTENLKYLSSTQALEDAATFIQFINTQYNLTSDVKWIVYGASYSGSLAAWLRLKYPHLVAGAVSHSGPLEAVLEFKEYLQVVLDDFASHSTQCLTNIKAAFTELEEVVSSCLEDSEIYNYVDEVLTLCDSIEQSEGNDKDLASFFEVLADDNFAYVAQYNKNPSLGNLTVDFVCDIMVDESIGTVVDRLGKVNTAVLNKTGSECLDYTYTSMITQYTNVTADPSSMMRQWFYQTCTEFGFFQTSAQDDPVFGSRFDIDFFVETCQDLFGTEFNESLITAGINQVNTRYGATNIKASNVVYVHGSMDPWHVLGKLEDDNEVGSKAIVIQGLSHCAGYYTARANDSDDLINARAEVHKLVGEWLTGESTSSGFKTTSFSLFVIILISIYAMIV</sequence>
<dbReference type="InterPro" id="IPR042269">
    <property type="entry name" value="Ser_carbopepase_S28_SKS"/>
</dbReference>
<gene>
    <name evidence="8" type="primary">LOC115882709</name>
</gene>
<dbReference type="RefSeq" id="XP_030756791.1">
    <property type="nucleotide sequence ID" value="XM_030900931.1"/>
</dbReference>
<evidence type="ECO:0000313" key="8">
    <source>
        <dbReference type="RefSeq" id="XP_030756791.1"/>
    </source>
</evidence>
<feature type="chain" id="PRO_5026945845" evidence="6">
    <location>
        <begin position="28"/>
        <end position="527"/>
    </location>
</feature>
<dbReference type="PANTHER" id="PTHR11010">
    <property type="entry name" value="PROTEASE S28 PRO-X CARBOXYPEPTIDASE-RELATED"/>
    <property type="match status" value="1"/>
</dbReference>
<keyword evidence="7" id="KW-1185">Reference proteome</keyword>